<feature type="domain" description="THIF-type NAD/FAD binding fold" evidence="1">
    <location>
        <begin position="117"/>
        <end position="354"/>
    </location>
</feature>
<accession>B4U4Z2</accession>
<dbReference type="HOGENOM" id="CLU_741706_0_0_9"/>
<evidence type="ECO:0000313" key="3">
    <source>
        <dbReference type="Proteomes" id="UP000001873"/>
    </source>
</evidence>
<dbReference type="EMBL" id="CP001129">
    <property type="protein sequence ID" value="ACG61431.1"/>
    <property type="molecule type" value="Genomic_DNA"/>
</dbReference>
<dbReference type="InterPro" id="IPR045886">
    <property type="entry name" value="ThiF/MoeB/HesA"/>
</dbReference>
<dbReference type="PANTHER" id="PTHR10953">
    <property type="entry name" value="UBIQUITIN-ACTIVATING ENZYME E1"/>
    <property type="match status" value="1"/>
</dbReference>
<dbReference type="GO" id="GO:0045116">
    <property type="term" value="P:protein neddylation"/>
    <property type="evidence" value="ECO:0007669"/>
    <property type="project" value="TreeGrafter"/>
</dbReference>
<reference evidence="2 3" key="1">
    <citation type="journal article" date="2008" name="PLoS ONE">
        <title>Genome sequence of a lancefield group C Streptococcus zooepidemicus strain causing epidemic nephritis: new information about an old disease.</title>
        <authorList>
            <person name="Beres S.B."/>
            <person name="Sesso R."/>
            <person name="Pinto S.W.L."/>
            <person name="Hoe N.P."/>
            <person name="Porcella S.F."/>
            <person name="Deleo F.R."/>
            <person name="Musser J.M."/>
        </authorList>
    </citation>
    <scope>NUCLEOTIDE SEQUENCE [LARGE SCALE GENOMIC DNA]</scope>
    <source>
        <strain evidence="2 3">MGCS10565</strain>
    </source>
</reference>
<dbReference type="RefSeq" id="WP_012514724.1">
    <property type="nucleotide sequence ID" value="NC_011134.1"/>
</dbReference>
<protein>
    <submittedName>
        <fullName evidence="2">HesA/MoeB/ThiF family protein</fullName>
    </submittedName>
</protein>
<proteinExistence type="predicted"/>
<dbReference type="PANTHER" id="PTHR10953:SF6">
    <property type="entry name" value="NEDD8-ACTIVATING ENZYME E1 CATALYTIC SUBUNIT"/>
    <property type="match status" value="1"/>
</dbReference>
<dbReference type="GO" id="GO:0019781">
    <property type="term" value="F:NEDD8 activating enzyme activity"/>
    <property type="evidence" value="ECO:0007669"/>
    <property type="project" value="TreeGrafter"/>
</dbReference>
<dbReference type="AlphaFoldDB" id="B4U4Z2"/>
<name>B4U4Z2_STREM</name>
<dbReference type="Gene3D" id="3.40.50.720">
    <property type="entry name" value="NAD(P)-binding Rossmann-like Domain"/>
    <property type="match status" value="1"/>
</dbReference>
<dbReference type="Pfam" id="PF00899">
    <property type="entry name" value="ThiF"/>
    <property type="match status" value="1"/>
</dbReference>
<organism evidence="2 3">
    <name type="scientific">Streptococcus equi subsp. zooepidemicus (strain MGCS10565)</name>
    <dbReference type="NCBI Taxonomy" id="552526"/>
    <lineage>
        <taxon>Bacteria</taxon>
        <taxon>Bacillati</taxon>
        <taxon>Bacillota</taxon>
        <taxon>Bacilli</taxon>
        <taxon>Lactobacillales</taxon>
        <taxon>Streptococcaceae</taxon>
        <taxon>Streptococcus</taxon>
    </lineage>
</organism>
<evidence type="ECO:0000259" key="1">
    <source>
        <dbReference type="Pfam" id="PF00899"/>
    </source>
</evidence>
<gene>
    <name evidence="2" type="ordered locus">Sez_0048</name>
</gene>
<dbReference type="InterPro" id="IPR000594">
    <property type="entry name" value="ThiF_NAD_FAD-bd"/>
</dbReference>
<evidence type="ECO:0000313" key="2">
    <source>
        <dbReference type="EMBL" id="ACG61431.1"/>
    </source>
</evidence>
<dbReference type="Proteomes" id="UP000001873">
    <property type="component" value="Chromosome"/>
</dbReference>
<dbReference type="GO" id="GO:0005737">
    <property type="term" value="C:cytoplasm"/>
    <property type="evidence" value="ECO:0007669"/>
    <property type="project" value="TreeGrafter"/>
</dbReference>
<dbReference type="InterPro" id="IPR035985">
    <property type="entry name" value="Ubiquitin-activating_enz"/>
</dbReference>
<dbReference type="KEGG" id="sez:Sez_0048"/>
<dbReference type="SUPFAM" id="SSF69572">
    <property type="entry name" value="Activating enzymes of the ubiquitin-like proteins"/>
    <property type="match status" value="1"/>
</dbReference>
<sequence length="373" mass="42957">MNNFFPKWNQDRIVYSWQNDKLRIGADDNDVLEIKGNSIFWSDFISCCDGNNSIKDIQKLLNIKYNISEEIITEYLDRFSNRNLLEILDNPINQLQDYRSIESLETYYASEGIGGIKLLKMLGNLKISILGCGGGGSHIALQLAQLGVGRIHLVDHDIIEENNINRQSMFTFNDVGNYKVDCVAKSIQQRNSKCLVTKSTSKMINVPDVKKEISESDWVFCCMDEAPYIAQRIVNRACYLLKIPSIYCFSQRSAGKLLFCNPNIEDSGCIDCLLSEQDNENFQKLVTTFTTYNRKLVTANILPNILLLTSWVVKRWLDCVIDKNSNVWNMLLRFDFYKYMEEKFQYFSKQDSCPTCAKGPSTSKLWEILKIDE</sequence>